<dbReference type="GO" id="GO:0008932">
    <property type="term" value="F:lytic endotransglycosylase activity"/>
    <property type="evidence" value="ECO:0007669"/>
    <property type="project" value="TreeGrafter"/>
</dbReference>
<dbReference type="SMART" id="SM00257">
    <property type="entry name" value="LysM"/>
    <property type="match status" value="2"/>
</dbReference>
<gene>
    <name evidence="2" type="ORF">D6C19_08980</name>
</gene>
<proteinExistence type="predicted"/>
<dbReference type="InterPro" id="IPR036779">
    <property type="entry name" value="LysM_dom_sf"/>
</dbReference>
<feature type="domain" description="LysM" evidence="1">
    <location>
        <begin position="90"/>
        <end position="133"/>
    </location>
</feature>
<name>A0A4Q2AJV9_9LACO</name>
<evidence type="ECO:0000259" key="1">
    <source>
        <dbReference type="PROSITE" id="PS51782"/>
    </source>
</evidence>
<dbReference type="Pfam" id="PF01476">
    <property type="entry name" value="LysM"/>
    <property type="match status" value="2"/>
</dbReference>
<protein>
    <submittedName>
        <fullName evidence="2">LysM peptidoglycan-binding domain-containing protein</fullName>
    </submittedName>
</protein>
<feature type="domain" description="LysM" evidence="1">
    <location>
        <begin position="31"/>
        <end position="74"/>
    </location>
</feature>
<dbReference type="PANTHER" id="PTHR33734">
    <property type="entry name" value="LYSM DOMAIN-CONTAINING GPI-ANCHORED PROTEIN 2"/>
    <property type="match status" value="1"/>
</dbReference>
<dbReference type="Gene3D" id="3.10.350.10">
    <property type="entry name" value="LysM domain"/>
    <property type="match status" value="2"/>
</dbReference>
<dbReference type="PROSITE" id="PS51782">
    <property type="entry name" value="LYSM"/>
    <property type="match status" value="2"/>
</dbReference>
<dbReference type="RefSeq" id="WP_129303333.1">
    <property type="nucleotide sequence ID" value="NZ_QZFR01000075.1"/>
</dbReference>
<dbReference type="Proteomes" id="UP000289316">
    <property type="component" value="Unassembled WGS sequence"/>
</dbReference>
<sequence>MNKTKQAIMMTGAVFAGTLLSANHSSQVKADTLKVKDGDTLSEIALNHGTTVEKLMRANDLTDDKIYSGSTLNVENATRTDSRFKAGDDGKYTVESGDTLSQIAEANNISLDKLMQLNGLRSDLIFVDQILTVSDSLQDSALTASGENNYQNYSLLPETADQAVQQNYSEPTNANSGQNVTTIDQSEESAKSWIANKESGGSYTAQNGQYYGKYQLTNSYLNGDYSPENQERVADNYVKNRYGSWANAQAFWQANGWY</sequence>
<reference evidence="2 3" key="1">
    <citation type="submission" date="2018-09" db="EMBL/GenBank/DDBJ databases">
        <title>Murine metabolic-syndrome-specific gut microbial biobank.</title>
        <authorList>
            <person name="Liu C."/>
        </authorList>
    </citation>
    <scope>NUCLEOTIDE SEQUENCE [LARGE SCALE GENOMIC DNA]</scope>
    <source>
        <strain evidence="2 3">C-30</strain>
    </source>
</reference>
<organism evidence="2 3">
    <name type="scientific">Ligilactobacillus murinus</name>
    <dbReference type="NCBI Taxonomy" id="1622"/>
    <lineage>
        <taxon>Bacteria</taxon>
        <taxon>Bacillati</taxon>
        <taxon>Bacillota</taxon>
        <taxon>Bacilli</taxon>
        <taxon>Lactobacillales</taxon>
        <taxon>Lactobacillaceae</taxon>
        <taxon>Ligilactobacillus</taxon>
    </lineage>
</organism>
<accession>A0A4Q2AJV9</accession>
<dbReference type="PANTHER" id="PTHR33734:SF22">
    <property type="entry name" value="MEMBRANE-BOUND LYTIC MUREIN TRANSGLYCOSYLASE D"/>
    <property type="match status" value="1"/>
</dbReference>
<dbReference type="SUPFAM" id="SSF54106">
    <property type="entry name" value="LysM domain"/>
    <property type="match status" value="2"/>
</dbReference>
<dbReference type="OrthoDB" id="117366at2"/>
<dbReference type="InterPro" id="IPR018392">
    <property type="entry name" value="LysM"/>
</dbReference>
<evidence type="ECO:0000313" key="3">
    <source>
        <dbReference type="Proteomes" id="UP000289316"/>
    </source>
</evidence>
<dbReference type="CDD" id="cd00118">
    <property type="entry name" value="LysM"/>
    <property type="match status" value="2"/>
</dbReference>
<comment type="caution">
    <text evidence="2">The sequence shown here is derived from an EMBL/GenBank/DDBJ whole genome shotgun (WGS) entry which is preliminary data.</text>
</comment>
<evidence type="ECO:0000313" key="2">
    <source>
        <dbReference type="EMBL" id="RXV70432.1"/>
    </source>
</evidence>
<dbReference type="EMBL" id="QZFR01000075">
    <property type="protein sequence ID" value="RXV70432.1"/>
    <property type="molecule type" value="Genomic_DNA"/>
</dbReference>
<dbReference type="AlphaFoldDB" id="A0A4Q2AJV9"/>